<keyword evidence="2" id="KW-1185">Reference proteome</keyword>
<evidence type="ECO:0000313" key="1">
    <source>
        <dbReference type="EMBL" id="KAF7335468.1"/>
    </source>
</evidence>
<dbReference type="Proteomes" id="UP000620124">
    <property type="component" value="Unassembled WGS sequence"/>
</dbReference>
<dbReference type="EMBL" id="JACAZI010000024">
    <property type="protein sequence ID" value="KAF7335468.1"/>
    <property type="molecule type" value="Genomic_DNA"/>
</dbReference>
<dbReference type="AlphaFoldDB" id="A0A8H6X6T6"/>
<protein>
    <submittedName>
        <fullName evidence="1">Uncharacterized protein</fullName>
    </submittedName>
</protein>
<name>A0A8H6X6T6_9AGAR</name>
<accession>A0A8H6X6T6</accession>
<gene>
    <name evidence="1" type="ORF">MVEN_02200200</name>
</gene>
<comment type="caution">
    <text evidence="1">The sequence shown here is derived from an EMBL/GenBank/DDBJ whole genome shotgun (WGS) entry which is preliminary data.</text>
</comment>
<sequence length="170" mass="19339">MRHRNYRLSRKALTTIPWLYFSKYSDLYLLPILLYFQSSSSTSFPLPFYLLSRPLLTRPLSDVIESSIVAPFRQRLLKATPPNVDVQRHINVEKPGQTIPSCRPRPGGCAALVPPFAASHEEEIFGPLLSGCRFGDQNRSLYSLPAWAMYCISSLCVSTTVQSDCHFFFF</sequence>
<proteinExistence type="predicted"/>
<organism evidence="1 2">
    <name type="scientific">Mycena venus</name>
    <dbReference type="NCBI Taxonomy" id="2733690"/>
    <lineage>
        <taxon>Eukaryota</taxon>
        <taxon>Fungi</taxon>
        <taxon>Dikarya</taxon>
        <taxon>Basidiomycota</taxon>
        <taxon>Agaricomycotina</taxon>
        <taxon>Agaricomycetes</taxon>
        <taxon>Agaricomycetidae</taxon>
        <taxon>Agaricales</taxon>
        <taxon>Marasmiineae</taxon>
        <taxon>Mycenaceae</taxon>
        <taxon>Mycena</taxon>
    </lineage>
</organism>
<evidence type="ECO:0000313" key="2">
    <source>
        <dbReference type="Proteomes" id="UP000620124"/>
    </source>
</evidence>
<dbReference type="OrthoDB" id="10599215at2759"/>
<reference evidence="1" key="1">
    <citation type="submission" date="2020-05" db="EMBL/GenBank/DDBJ databases">
        <title>Mycena genomes resolve the evolution of fungal bioluminescence.</title>
        <authorList>
            <person name="Tsai I.J."/>
        </authorList>
    </citation>
    <scope>NUCLEOTIDE SEQUENCE</scope>
    <source>
        <strain evidence="1">CCC161011</strain>
    </source>
</reference>